<dbReference type="GO" id="GO:0005524">
    <property type="term" value="F:ATP binding"/>
    <property type="evidence" value="ECO:0007669"/>
    <property type="project" value="UniProtKB-KW"/>
</dbReference>
<dbReference type="InterPro" id="IPR017871">
    <property type="entry name" value="ABC_transporter-like_CS"/>
</dbReference>
<keyword evidence="9" id="KW-0472">Membrane</keyword>
<gene>
    <name evidence="11" type="ORF">X560_1437</name>
</gene>
<keyword evidence="7" id="KW-0408">Iron</keyword>
<dbReference type="GO" id="GO:0016887">
    <property type="term" value="F:ATP hydrolysis activity"/>
    <property type="evidence" value="ECO:0007669"/>
    <property type="project" value="InterPro"/>
</dbReference>
<evidence type="ECO:0000256" key="4">
    <source>
        <dbReference type="ARBA" id="ARBA00022496"/>
    </source>
</evidence>
<dbReference type="CDD" id="cd03214">
    <property type="entry name" value="ABC_Iron-Siderophores_B12_Hemin"/>
    <property type="match status" value="1"/>
</dbReference>
<keyword evidence="12" id="KW-1185">Reference proteome</keyword>
<evidence type="ECO:0000256" key="6">
    <source>
        <dbReference type="ARBA" id="ARBA00022840"/>
    </source>
</evidence>
<dbReference type="PROSITE" id="PS00211">
    <property type="entry name" value="ABC_TRANSPORTER_1"/>
    <property type="match status" value="1"/>
</dbReference>
<sequence length="280" mass="31152">MQNLYTEDLQIAYDKRIIVDSLNISIPQGKITALVGANGSGKSTILKTMSRLLKPSKGHVILDGKKIHQVSTKQIAKELAILPQNPTAPGGLTVMELIAYGRSPHQSGFKVGNKEDQDMINWALKMTNLEEFKNRPIENLSGGQRQRAWIAMALAQDTSILFLDEPTTFLDMTHQLDVMNILKQLNETENRTIVMVVHDLNHASRYAEHMIAIKNGQVRASGAPKDVMTCEILEDVFNIKADILIDPRSGVPLCLPYETCNGCEIKDVVRELDHIEAISI</sequence>
<dbReference type="EMBL" id="AZHO01000019">
    <property type="protein sequence ID" value="KMT59498.1"/>
    <property type="molecule type" value="Genomic_DNA"/>
</dbReference>
<dbReference type="InterPro" id="IPR003593">
    <property type="entry name" value="AAA+_ATPase"/>
</dbReference>
<keyword evidence="4" id="KW-0410">Iron transport</keyword>
<keyword evidence="8" id="KW-0406">Ion transport</keyword>
<evidence type="ECO:0000256" key="5">
    <source>
        <dbReference type="ARBA" id="ARBA00022741"/>
    </source>
</evidence>
<dbReference type="GO" id="GO:0006826">
    <property type="term" value="P:iron ion transport"/>
    <property type="evidence" value="ECO:0007669"/>
    <property type="project" value="UniProtKB-KW"/>
</dbReference>
<dbReference type="Proteomes" id="UP000052258">
    <property type="component" value="Unassembled WGS sequence"/>
</dbReference>
<evidence type="ECO:0000256" key="9">
    <source>
        <dbReference type="ARBA" id="ARBA00023136"/>
    </source>
</evidence>
<dbReference type="Gene3D" id="3.40.50.300">
    <property type="entry name" value="P-loop containing nucleotide triphosphate hydrolases"/>
    <property type="match status" value="1"/>
</dbReference>
<evidence type="ECO:0000256" key="3">
    <source>
        <dbReference type="ARBA" id="ARBA00022475"/>
    </source>
</evidence>
<organism evidence="11 12">
    <name type="scientific">Listeria fleischmannii 1991</name>
    <dbReference type="NCBI Taxonomy" id="1430899"/>
    <lineage>
        <taxon>Bacteria</taxon>
        <taxon>Bacillati</taxon>
        <taxon>Bacillota</taxon>
        <taxon>Bacilli</taxon>
        <taxon>Bacillales</taxon>
        <taxon>Listeriaceae</taxon>
        <taxon>Listeria</taxon>
    </lineage>
</organism>
<dbReference type="PANTHER" id="PTHR42771:SF2">
    <property type="entry name" value="IRON(3+)-HYDROXAMATE IMPORT ATP-BINDING PROTEIN FHUC"/>
    <property type="match status" value="1"/>
</dbReference>
<reference evidence="11 12" key="1">
    <citation type="journal article" date="2015" name="Genome Biol. Evol.">
        <title>Comparative Genomics of Listeria Sensu Lato: Genus-Wide Differences in Evolutionary Dynamics and the Progressive Gain of Complex, Potentially Pathogenicity-Related Traits through Lateral Gene Transfer.</title>
        <authorList>
            <person name="Chiara M."/>
            <person name="Caruso M."/>
            <person name="D'Erchia A.M."/>
            <person name="Manzari C."/>
            <person name="Fraccalvieri R."/>
            <person name="Goffredo E."/>
            <person name="Latorre L."/>
            <person name="Miccolupo A."/>
            <person name="Padalino I."/>
            <person name="Santagada G."/>
            <person name="Chiocco D."/>
            <person name="Pesole G."/>
            <person name="Horner D.S."/>
            <person name="Parisi A."/>
        </authorList>
    </citation>
    <scope>NUCLEOTIDE SEQUENCE [LARGE SCALE GENOMIC DNA]</scope>
    <source>
        <strain evidence="11 12">1991</strain>
    </source>
</reference>
<protein>
    <recommendedName>
        <fullName evidence="10">ABC transporter domain-containing protein</fullName>
    </recommendedName>
</protein>
<evidence type="ECO:0000313" key="11">
    <source>
        <dbReference type="EMBL" id="KMT59498.1"/>
    </source>
</evidence>
<proteinExistence type="predicted"/>
<evidence type="ECO:0000256" key="1">
    <source>
        <dbReference type="ARBA" id="ARBA00004202"/>
    </source>
</evidence>
<dbReference type="SMART" id="SM00382">
    <property type="entry name" value="AAA"/>
    <property type="match status" value="1"/>
</dbReference>
<dbReference type="PROSITE" id="PS50893">
    <property type="entry name" value="ABC_TRANSPORTER_2"/>
    <property type="match status" value="1"/>
</dbReference>
<evidence type="ECO:0000313" key="12">
    <source>
        <dbReference type="Proteomes" id="UP000052258"/>
    </source>
</evidence>
<comment type="caution">
    <text evidence="11">The sequence shown here is derived from an EMBL/GenBank/DDBJ whole genome shotgun (WGS) entry which is preliminary data.</text>
</comment>
<dbReference type="GO" id="GO:0005886">
    <property type="term" value="C:plasma membrane"/>
    <property type="evidence" value="ECO:0007669"/>
    <property type="project" value="UniProtKB-SubCell"/>
</dbReference>
<keyword evidence="6" id="KW-0067">ATP-binding</keyword>
<evidence type="ECO:0000259" key="10">
    <source>
        <dbReference type="PROSITE" id="PS50893"/>
    </source>
</evidence>
<dbReference type="InterPro" id="IPR003439">
    <property type="entry name" value="ABC_transporter-like_ATP-bd"/>
</dbReference>
<dbReference type="FunFam" id="3.40.50.300:FF:000134">
    <property type="entry name" value="Iron-enterobactin ABC transporter ATP-binding protein"/>
    <property type="match status" value="1"/>
</dbReference>
<name>A0A0J8GFG7_9LIST</name>
<feature type="domain" description="ABC transporter" evidence="10">
    <location>
        <begin position="4"/>
        <end position="240"/>
    </location>
</feature>
<evidence type="ECO:0000256" key="2">
    <source>
        <dbReference type="ARBA" id="ARBA00022448"/>
    </source>
</evidence>
<dbReference type="AlphaFoldDB" id="A0A0J8GFG7"/>
<keyword evidence="3" id="KW-1003">Cell membrane</keyword>
<keyword evidence="2" id="KW-0813">Transport</keyword>
<dbReference type="Pfam" id="PF00005">
    <property type="entry name" value="ABC_tran"/>
    <property type="match status" value="1"/>
</dbReference>
<accession>A0A0J8GFG7</accession>
<dbReference type="InterPro" id="IPR051535">
    <property type="entry name" value="Siderophore_ABC-ATPase"/>
</dbReference>
<keyword evidence="5" id="KW-0547">Nucleotide-binding</keyword>
<dbReference type="OrthoDB" id="9787851at2"/>
<dbReference type="RefSeq" id="WP_007472474.1">
    <property type="nucleotide sequence ID" value="NZ_KQ130615.1"/>
</dbReference>
<dbReference type="SUPFAM" id="SSF52540">
    <property type="entry name" value="P-loop containing nucleoside triphosphate hydrolases"/>
    <property type="match status" value="1"/>
</dbReference>
<evidence type="ECO:0000256" key="7">
    <source>
        <dbReference type="ARBA" id="ARBA00023004"/>
    </source>
</evidence>
<evidence type="ECO:0000256" key="8">
    <source>
        <dbReference type="ARBA" id="ARBA00023065"/>
    </source>
</evidence>
<dbReference type="InterPro" id="IPR027417">
    <property type="entry name" value="P-loop_NTPase"/>
</dbReference>
<dbReference type="PATRIC" id="fig|1430899.3.peg.1637"/>
<dbReference type="PANTHER" id="PTHR42771">
    <property type="entry name" value="IRON(3+)-HYDROXAMATE IMPORT ATP-BINDING PROTEIN FHUC"/>
    <property type="match status" value="1"/>
</dbReference>
<comment type="subcellular location">
    <subcellularLocation>
        <location evidence="1">Cell membrane</location>
        <topology evidence="1">Peripheral membrane protein</topology>
    </subcellularLocation>
</comment>